<dbReference type="SUPFAM" id="SSF51735">
    <property type="entry name" value="NAD(P)-binding Rossmann-fold domains"/>
    <property type="match status" value="1"/>
</dbReference>
<dbReference type="Gene3D" id="3.40.50.720">
    <property type="entry name" value="NAD(P)-binding Rossmann-like Domain"/>
    <property type="match status" value="1"/>
</dbReference>
<dbReference type="InterPro" id="IPR036291">
    <property type="entry name" value="NAD(P)-bd_dom_sf"/>
</dbReference>
<sequence>PLLLSQKFAEQVSANGEGNIINIIDQRVWNPTPHFISYTLSKTGLWTLTQTLALALAPKVRVNGIGPGPTLPSTRQTKEDFELQWQALPLKRRVMPQDISNAVLYILSAKSMTGQMIALDSGQHLSWYPSPPDAVAKE</sequence>
<gene>
    <name evidence="3" type="ORF">METZ01_LOCUS480751</name>
</gene>
<dbReference type="GO" id="GO:0016491">
    <property type="term" value="F:oxidoreductase activity"/>
    <property type="evidence" value="ECO:0007669"/>
    <property type="project" value="UniProtKB-KW"/>
</dbReference>
<proteinExistence type="inferred from homology"/>
<dbReference type="Pfam" id="PF13561">
    <property type="entry name" value="adh_short_C2"/>
    <property type="match status" value="1"/>
</dbReference>
<organism evidence="3">
    <name type="scientific">marine metagenome</name>
    <dbReference type="NCBI Taxonomy" id="408172"/>
    <lineage>
        <taxon>unclassified sequences</taxon>
        <taxon>metagenomes</taxon>
        <taxon>ecological metagenomes</taxon>
    </lineage>
</organism>
<dbReference type="PANTHER" id="PTHR43639">
    <property type="entry name" value="OXIDOREDUCTASE, SHORT-CHAIN DEHYDROGENASE/REDUCTASE FAMILY (AFU_ORTHOLOGUE AFUA_5G02870)"/>
    <property type="match status" value="1"/>
</dbReference>
<dbReference type="PANTHER" id="PTHR43639:SF1">
    <property type="entry name" value="SHORT-CHAIN DEHYDROGENASE_REDUCTASE FAMILY PROTEIN"/>
    <property type="match status" value="1"/>
</dbReference>
<evidence type="ECO:0008006" key="4">
    <source>
        <dbReference type="Google" id="ProtNLM"/>
    </source>
</evidence>
<evidence type="ECO:0000256" key="1">
    <source>
        <dbReference type="ARBA" id="ARBA00006484"/>
    </source>
</evidence>
<dbReference type="AlphaFoldDB" id="A0A383C657"/>
<keyword evidence="2" id="KW-0560">Oxidoreductase</keyword>
<evidence type="ECO:0000313" key="3">
    <source>
        <dbReference type="EMBL" id="SVE27897.1"/>
    </source>
</evidence>
<comment type="similarity">
    <text evidence="1">Belongs to the short-chain dehydrogenases/reductases (SDR) family.</text>
</comment>
<dbReference type="InterPro" id="IPR002347">
    <property type="entry name" value="SDR_fam"/>
</dbReference>
<reference evidence="3" key="1">
    <citation type="submission" date="2018-05" db="EMBL/GenBank/DDBJ databases">
        <authorList>
            <person name="Lanie J.A."/>
            <person name="Ng W.-L."/>
            <person name="Kazmierczak K.M."/>
            <person name="Andrzejewski T.M."/>
            <person name="Davidsen T.M."/>
            <person name="Wayne K.J."/>
            <person name="Tettelin H."/>
            <person name="Glass J.I."/>
            <person name="Rusch D."/>
            <person name="Podicherti R."/>
            <person name="Tsui H.-C.T."/>
            <person name="Winkler M.E."/>
        </authorList>
    </citation>
    <scope>NUCLEOTIDE SEQUENCE</scope>
</reference>
<name>A0A383C657_9ZZZZ</name>
<dbReference type="EMBL" id="UINC01206320">
    <property type="protein sequence ID" value="SVE27897.1"/>
    <property type="molecule type" value="Genomic_DNA"/>
</dbReference>
<dbReference type="PRINTS" id="PR00081">
    <property type="entry name" value="GDHRDH"/>
</dbReference>
<feature type="non-terminal residue" evidence="3">
    <location>
        <position position="1"/>
    </location>
</feature>
<evidence type="ECO:0000256" key="2">
    <source>
        <dbReference type="ARBA" id="ARBA00023002"/>
    </source>
</evidence>
<accession>A0A383C657</accession>
<protein>
    <recommendedName>
        <fullName evidence="4">Short-chain dehydrogenase</fullName>
    </recommendedName>
</protein>